<evidence type="ECO:0000313" key="1">
    <source>
        <dbReference type="EMBL" id="MCN9241215.1"/>
    </source>
</evidence>
<comment type="caution">
    <text evidence="1">The sequence shown here is derived from an EMBL/GenBank/DDBJ whole genome shotgun (WGS) entry which is preliminary data.</text>
</comment>
<accession>A0ABT0ZCC2</accession>
<reference evidence="1 2" key="1">
    <citation type="submission" date="2022-05" db="EMBL/GenBank/DDBJ databases">
        <title>Streptomyces sp. nov. RY43-2 isolated from soil of a peat swamp forest.</title>
        <authorList>
            <person name="Kanchanasin P."/>
            <person name="Tanasupawat S."/>
            <person name="Phongsopitanun W."/>
        </authorList>
    </citation>
    <scope>NUCLEOTIDE SEQUENCE [LARGE SCALE GENOMIC DNA]</scope>
    <source>
        <strain evidence="1 2">RY43-2</strain>
    </source>
</reference>
<sequence>MLGTLLGSALTHLSQRRTVLRAERFTRSERLRQERIDAYCAYGGALANYRRGQMDYWFAMHDGRVLEGESIHQLRRETKRLRATAMEAMFRAELLTHSAEMGELGRQALKAVDRIPGAQSRNELSQVREASRSLIYEFIGASRRHIPGLNERE</sequence>
<name>A0ABT0ZCC2_9ACTN</name>
<dbReference type="RefSeq" id="WP_252424314.1">
    <property type="nucleotide sequence ID" value="NZ_JAMWMR010000006.1"/>
</dbReference>
<dbReference type="Proteomes" id="UP001523219">
    <property type="component" value="Unassembled WGS sequence"/>
</dbReference>
<protein>
    <submittedName>
        <fullName evidence="1">Uncharacterized protein</fullName>
    </submittedName>
</protein>
<evidence type="ECO:0000313" key="2">
    <source>
        <dbReference type="Proteomes" id="UP001523219"/>
    </source>
</evidence>
<organism evidence="1 2">
    <name type="scientific">Streptomyces macrolidinus</name>
    <dbReference type="NCBI Taxonomy" id="2952607"/>
    <lineage>
        <taxon>Bacteria</taxon>
        <taxon>Bacillati</taxon>
        <taxon>Actinomycetota</taxon>
        <taxon>Actinomycetes</taxon>
        <taxon>Kitasatosporales</taxon>
        <taxon>Streptomycetaceae</taxon>
        <taxon>Streptomyces</taxon>
    </lineage>
</organism>
<dbReference type="EMBL" id="JAMWMR010000006">
    <property type="protein sequence ID" value="MCN9241215.1"/>
    <property type="molecule type" value="Genomic_DNA"/>
</dbReference>
<gene>
    <name evidence="1" type="ORF">NGF19_10505</name>
</gene>
<keyword evidence="2" id="KW-1185">Reference proteome</keyword>
<proteinExistence type="predicted"/>